<evidence type="ECO:0000259" key="5">
    <source>
        <dbReference type="PROSITE" id="PS00624"/>
    </source>
</evidence>
<protein>
    <recommendedName>
        <fullName evidence="5">Glucose-methanol-choline oxidoreductase N-terminal domain-containing protein</fullName>
    </recommendedName>
</protein>
<dbReference type="PROSITE" id="PS00624">
    <property type="entry name" value="GMC_OXRED_2"/>
    <property type="match status" value="1"/>
</dbReference>
<gene>
    <name evidence="6" type="ORF">NQ315_002438</name>
</gene>
<dbReference type="PIRSF" id="PIRSF000137">
    <property type="entry name" value="Alcohol_oxidase"/>
    <property type="match status" value="1"/>
</dbReference>
<feature type="chain" id="PRO_5043809984" description="Glucose-methanol-choline oxidoreductase N-terminal domain-containing protein" evidence="4">
    <location>
        <begin position="21"/>
        <end position="564"/>
    </location>
</feature>
<dbReference type="SUPFAM" id="SSF54373">
    <property type="entry name" value="FAD-linked reductases, C-terminal domain"/>
    <property type="match status" value="1"/>
</dbReference>
<keyword evidence="7" id="KW-1185">Reference proteome</keyword>
<dbReference type="Gene3D" id="3.50.50.60">
    <property type="entry name" value="FAD/NAD(P)-binding domain"/>
    <property type="match status" value="3"/>
</dbReference>
<dbReference type="EMBL" id="JANEYG010000088">
    <property type="protein sequence ID" value="KAJ8913758.1"/>
    <property type="molecule type" value="Genomic_DNA"/>
</dbReference>
<reference evidence="6 7" key="1">
    <citation type="journal article" date="2023" name="Insect Mol. Biol.">
        <title>Genome sequencing provides insights into the evolution of gene families encoding plant cell wall-degrading enzymes in longhorned beetles.</title>
        <authorList>
            <person name="Shin N.R."/>
            <person name="Okamura Y."/>
            <person name="Kirsch R."/>
            <person name="Pauchet Y."/>
        </authorList>
    </citation>
    <scope>NUCLEOTIDE SEQUENCE [LARGE SCALE GENOMIC DNA]</scope>
    <source>
        <strain evidence="6">EAD_L_NR</strain>
    </source>
</reference>
<dbReference type="SUPFAM" id="SSF51905">
    <property type="entry name" value="FAD/NAD(P)-binding domain"/>
    <property type="match status" value="1"/>
</dbReference>
<proteinExistence type="inferred from homology"/>
<evidence type="ECO:0000313" key="6">
    <source>
        <dbReference type="EMBL" id="KAJ8913758.1"/>
    </source>
</evidence>
<comment type="caution">
    <text evidence="6">The sequence shown here is derived from an EMBL/GenBank/DDBJ whole genome shotgun (WGS) entry which is preliminary data.</text>
</comment>
<feature type="domain" description="Glucose-methanol-choline oxidoreductase N-terminal" evidence="5">
    <location>
        <begin position="280"/>
        <end position="294"/>
    </location>
</feature>
<keyword evidence="3" id="KW-0274">FAD</keyword>
<dbReference type="GO" id="GO:0050660">
    <property type="term" value="F:flavin adenine dinucleotide binding"/>
    <property type="evidence" value="ECO:0007669"/>
    <property type="project" value="InterPro"/>
</dbReference>
<dbReference type="InterPro" id="IPR007867">
    <property type="entry name" value="GMC_OxRtase_C"/>
</dbReference>
<evidence type="ECO:0000256" key="2">
    <source>
        <dbReference type="PIRSR" id="PIRSR000137-1"/>
    </source>
</evidence>
<sequence length="564" mass="62478">MEKYIRTFFIFLLSAILCKCQVQDIFRDIRRIFNIGDGVIDDTQELRKEYDFIVIGAGSGGSVVANRLTEHPKWSVLLLEAGKDENFITDVPLLAAFQSGTGYNWGYKSEKQRTACLGLIDGRHDFDSWSKMGNNGWSFDEVLPYFLKSENCTRCVDIDPRFHRNDGYLNIEHPGYESPIVKLFLKAGQDLGYTNNDPNGKVSLGFSRVQATMKNGGRCSAAKAFLKPVKNRSNLHILSRSRVTKILIDPQTKQTYGVEFLRNRRKYSVGVKKEVILSAGSFNSPHLLMLSGIGPRDVLESAKLKVIQDLKSGLQPSRPHGNVNSCFSGRGPYTIPGGAEALAFVKTKYANTNDDYPDMELVLGAGALNGDTFGSFRGLLGIPDSLYNQVYKPISRYPGFGIATVLLRPKSRGRVLLKDSNPLHWPIIRPNYFEKDEDVATMIEGIKIAISVASSTHFRRYNTTLNTIPFPGCESIPFGSDPYWACAVRHVATTLGHQVGTCKMGPVSDPDAVVDPELKVYGIQGLRVVDGSIMPNIVAGHTNAVIFMIGEKASDLIKSTWRDS</sequence>
<dbReference type="PANTHER" id="PTHR11552:SF216">
    <property type="entry name" value="GLUCOSE-METHANOL-CHOLINE OXIDOREDUCTASE N-TERMINAL DOMAIN-CONTAINING PROTEIN"/>
    <property type="match status" value="1"/>
</dbReference>
<evidence type="ECO:0000313" key="7">
    <source>
        <dbReference type="Proteomes" id="UP001159042"/>
    </source>
</evidence>
<keyword evidence="4" id="KW-0732">Signal</keyword>
<comment type="cofactor">
    <cofactor evidence="3">
        <name>FAD</name>
        <dbReference type="ChEBI" id="CHEBI:57692"/>
    </cofactor>
</comment>
<dbReference type="GO" id="GO:0016614">
    <property type="term" value="F:oxidoreductase activity, acting on CH-OH group of donors"/>
    <property type="evidence" value="ECO:0007669"/>
    <property type="project" value="InterPro"/>
</dbReference>
<dbReference type="InterPro" id="IPR036188">
    <property type="entry name" value="FAD/NAD-bd_sf"/>
</dbReference>
<feature type="active site" description="Proton acceptor" evidence="2">
    <location>
        <position position="541"/>
    </location>
</feature>
<feature type="active site" description="Proton donor" evidence="2">
    <location>
        <position position="497"/>
    </location>
</feature>
<evidence type="ECO:0000256" key="3">
    <source>
        <dbReference type="PIRSR" id="PIRSR000137-2"/>
    </source>
</evidence>
<organism evidence="6 7">
    <name type="scientific">Exocentrus adspersus</name>
    <dbReference type="NCBI Taxonomy" id="1586481"/>
    <lineage>
        <taxon>Eukaryota</taxon>
        <taxon>Metazoa</taxon>
        <taxon>Ecdysozoa</taxon>
        <taxon>Arthropoda</taxon>
        <taxon>Hexapoda</taxon>
        <taxon>Insecta</taxon>
        <taxon>Pterygota</taxon>
        <taxon>Neoptera</taxon>
        <taxon>Endopterygota</taxon>
        <taxon>Coleoptera</taxon>
        <taxon>Polyphaga</taxon>
        <taxon>Cucujiformia</taxon>
        <taxon>Chrysomeloidea</taxon>
        <taxon>Cerambycidae</taxon>
        <taxon>Lamiinae</taxon>
        <taxon>Acanthocinini</taxon>
        <taxon>Exocentrus</taxon>
    </lineage>
</organism>
<dbReference type="InterPro" id="IPR000172">
    <property type="entry name" value="GMC_OxRdtase_N"/>
</dbReference>
<accession>A0AAV8VHS8</accession>
<name>A0AAV8VHS8_9CUCU</name>
<dbReference type="InterPro" id="IPR012132">
    <property type="entry name" value="GMC_OxRdtase"/>
</dbReference>
<evidence type="ECO:0000256" key="4">
    <source>
        <dbReference type="SAM" id="SignalP"/>
    </source>
</evidence>
<comment type="similarity">
    <text evidence="1">Belongs to the GMC oxidoreductase family.</text>
</comment>
<dbReference type="Proteomes" id="UP001159042">
    <property type="component" value="Unassembled WGS sequence"/>
</dbReference>
<dbReference type="Pfam" id="PF00732">
    <property type="entry name" value="GMC_oxred_N"/>
    <property type="match status" value="1"/>
</dbReference>
<dbReference type="PANTHER" id="PTHR11552">
    <property type="entry name" value="GLUCOSE-METHANOL-CHOLINE GMC OXIDOREDUCTASE"/>
    <property type="match status" value="1"/>
</dbReference>
<feature type="signal peptide" evidence="4">
    <location>
        <begin position="1"/>
        <end position="20"/>
    </location>
</feature>
<dbReference type="AlphaFoldDB" id="A0AAV8VHS8"/>
<keyword evidence="3" id="KW-0285">Flavoprotein</keyword>
<dbReference type="Gene3D" id="3.30.560.10">
    <property type="entry name" value="Glucose Oxidase, domain 3"/>
    <property type="match status" value="3"/>
</dbReference>
<dbReference type="Pfam" id="PF05199">
    <property type="entry name" value="GMC_oxred_C"/>
    <property type="match status" value="1"/>
</dbReference>
<feature type="binding site" evidence="3">
    <location>
        <position position="243"/>
    </location>
    <ligand>
        <name>FAD</name>
        <dbReference type="ChEBI" id="CHEBI:57692"/>
    </ligand>
</feature>
<evidence type="ECO:0000256" key="1">
    <source>
        <dbReference type="ARBA" id="ARBA00010790"/>
    </source>
</evidence>
<feature type="binding site" evidence="3">
    <location>
        <position position="531"/>
    </location>
    <ligand>
        <name>FAD</name>
        <dbReference type="ChEBI" id="CHEBI:57692"/>
    </ligand>
</feature>